<reference evidence="4" key="1">
    <citation type="submission" date="2017-02" db="UniProtKB">
        <authorList>
            <consortium name="WormBaseParasite"/>
        </authorList>
    </citation>
    <scope>IDENTIFICATION</scope>
</reference>
<keyword evidence="1" id="KW-0812">Transmembrane</keyword>
<dbReference type="SUPFAM" id="SSF81321">
    <property type="entry name" value="Family A G protein-coupled receptor-like"/>
    <property type="match status" value="1"/>
</dbReference>
<reference evidence="2 3" key="2">
    <citation type="submission" date="2018-11" db="EMBL/GenBank/DDBJ databases">
        <authorList>
            <consortium name="Pathogen Informatics"/>
        </authorList>
    </citation>
    <scope>NUCLEOTIDE SEQUENCE [LARGE SCALE GENOMIC DNA]</scope>
</reference>
<feature type="transmembrane region" description="Helical" evidence="1">
    <location>
        <begin position="51"/>
        <end position="75"/>
    </location>
</feature>
<evidence type="ECO:0000313" key="3">
    <source>
        <dbReference type="Proteomes" id="UP000267096"/>
    </source>
</evidence>
<sequence>MIGAGNGSVIEITGGTIFAVLTFICLMSNVLLIVVLMTGRKHFKGIYFYTLAYQLIICDFLICASQICVVIPVFFMDVDLDEQIEAYIDSIFFDVLINLHTVGFYGILHFTFLIAFNCYIVIATKTGAAILTPMLRNQLIAATWILTAGLSAIGIYLCQKNLDYYGLYIFKDCNNSGESGRAYRRRANRRETKLIIQAAITCAALEIGIIAFNVLPLIADLVPSNIAIWITITQNCFVIVCNSVQPMVFFTFNTEIRKQLKYLFSCH</sequence>
<keyword evidence="3" id="KW-1185">Reference proteome</keyword>
<protein>
    <submittedName>
        <fullName evidence="4">G_PROTEIN_RECEP_F1_2 domain-containing protein</fullName>
    </submittedName>
</protein>
<keyword evidence="1" id="KW-1133">Transmembrane helix</keyword>
<dbReference type="Proteomes" id="UP000267096">
    <property type="component" value="Unassembled WGS sequence"/>
</dbReference>
<dbReference type="PANTHER" id="PTHR22718:SF25">
    <property type="entry name" value="G-PROTEIN COUPLED RECEPTORS FAMILY 1 PROFILE DOMAIN-CONTAINING PROTEIN"/>
    <property type="match status" value="1"/>
</dbReference>
<feature type="transmembrane region" description="Helical" evidence="1">
    <location>
        <begin position="138"/>
        <end position="158"/>
    </location>
</feature>
<feature type="transmembrane region" description="Helical" evidence="1">
    <location>
        <begin position="17"/>
        <end position="39"/>
    </location>
</feature>
<name>A0A0M3JT45_ANISI</name>
<dbReference type="WBParaSite" id="ASIM_0001118101-mRNA-1">
    <property type="protein sequence ID" value="ASIM_0001118101-mRNA-1"/>
    <property type="gene ID" value="ASIM_0001118101"/>
</dbReference>
<dbReference type="Gene3D" id="1.20.1070.10">
    <property type="entry name" value="Rhodopsin 7-helix transmembrane proteins"/>
    <property type="match status" value="1"/>
</dbReference>
<evidence type="ECO:0000256" key="1">
    <source>
        <dbReference type="SAM" id="Phobius"/>
    </source>
</evidence>
<feature type="transmembrane region" description="Helical" evidence="1">
    <location>
        <begin position="226"/>
        <end position="252"/>
    </location>
</feature>
<evidence type="ECO:0000313" key="2">
    <source>
        <dbReference type="EMBL" id="VDK43546.1"/>
    </source>
</evidence>
<dbReference type="EMBL" id="UYRR01031015">
    <property type="protein sequence ID" value="VDK43546.1"/>
    <property type="molecule type" value="Genomic_DNA"/>
</dbReference>
<feature type="transmembrane region" description="Helical" evidence="1">
    <location>
        <begin position="194"/>
        <end position="214"/>
    </location>
</feature>
<dbReference type="OrthoDB" id="5857364at2759"/>
<dbReference type="AlphaFoldDB" id="A0A0M3JT45"/>
<organism evidence="4">
    <name type="scientific">Anisakis simplex</name>
    <name type="common">Herring worm</name>
    <dbReference type="NCBI Taxonomy" id="6269"/>
    <lineage>
        <taxon>Eukaryota</taxon>
        <taxon>Metazoa</taxon>
        <taxon>Ecdysozoa</taxon>
        <taxon>Nematoda</taxon>
        <taxon>Chromadorea</taxon>
        <taxon>Rhabditida</taxon>
        <taxon>Spirurina</taxon>
        <taxon>Ascaridomorpha</taxon>
        <taxon>Ascaridoidea</taxon>
        <taxon>Anisakidae</taxon>
        <taxon>Anisakis</taxon>
        <taxon>Anisakis simplex complex</taxon>
    </lineage>
</organism>
<feature type="transmembrane region" description="Helical" evidence="1">
    <location>
        <begin position="87"/>
        <end position="105"/>
    </location>
</feature>
<proteinExistence type="predicted"/>
<keyword evidence="1" id="KW-0472">Membrane</keyword>
<gene>
    <name evidence="2" type="ORF">ASIM_LOCUS10739</name>
</gene>
<evidence type="ECO:0000313" key="4">
    <source>
        <dbReference type="WBParaSite" id="ASIM_0001118101-mRNA-1"/>
    </source>
</evidence>
<dbReference type="PANTHER" id="PTHR22718">
    <property type="entry name" value="SERPENTINE RECEPTOR, CLASS X"/>
    <property type="match status" value="1"/>
</dbReference>
<feature type="transmembrane region" description="Helical" evidence="1">
    <location>
        <begin position="112"/>
        <end position="132"/>
    </location>
</feature>
<accession>A0A0M3JT45</accession>